<dbReference type="InterPro" id="IPR005513">
    <property type="entry name" value="LEA_1"/>
</dbReference>
<proteinExistence type="inferred from homology"/>
<dbReference type="PANTHER" id="PTHR33493">
    <property type="entry name" value="LATE EMBRYOGENESIS ABUNDANT PROTEIN 6-RELATED"/>
    <property type="match status" value="1"/>
</dbReference>
<name>A0AAD3XLX5_NEPGR</name>
<feature type="region of interest" description="Disordered" evidence="2">
    <location>
        <begin position="81"/>
        <end position="118"/>
    </location>
</feature>
<dbReference type="Proteomes" id="UP001279734">
    <property type="component" value="Unassembled WGS sequence"/>
</dbReference>
<dbReference type="AlphaFoldDB" id="A0AAD3XLX5"/>
<evidence type="ECO:0000313" key="3">
    <source>
        <dbReference type="EMBL" id="GMH09224.1"/>
    </source>
</evidence>
<protein>
    <recommendedName>
        <fullName evidence="5">Seed maturation protein</fullName>
    </recommendedName>
</protein>
<dbReference type="PANTHER" id="PTHR33493:SF6">
    <property type="entry name" value="LATE EMBRYOGENESIS ABUNDANT PROTEIN 6"/>
    <property type="match status" value="1"/>
</dbReference>
<organism evidence="3 4">
    <name type="scientific">Nepenthes gracilis</name>
    <name type="common">Slender pitcher plant</name>
    <dbReference type="NCBI Taxonomy" id="150966"/>
    <lineage>
        <taxon>Eukaryota</taxon>
        <taxon>Viridiplantae</taxon>
        <taxon>Streptophyta</taxon>
        <taxon>Embryophyta</taxon>
        <taxon>Tracheophyta</taxon>
        <taxon>Spermatophyta</taxon>
        <taxon>Magnoliopsida</taxon>
        <taxon>eudicotyledons</taxon>
        <taxon>Gunneridae</taxon>
        <taxon>Pentapetalae</taxon>
        <taxon>Caryophyllales</taxon>
        <taxon>Nepenthaceae</taxon>
        <taxon>Nepenthes</taxon>
    </lineage>
</organism>
<keyword evidence="4" id="KW-1185">Reference proteome</keyword>
<comment type="similarity">
    <text evidence="1">Belongs to the LEA type 1 family.</text>
</comment>
<evidence type="ECO:0008006" key="5">
    <source>
        <dbReference type="Google" id="ProtNLM"/>
    </source>
</evidence>
<accession>A0AAD3XLX5</accession>
<sequence>METYKAKAEVKADKSTARTEEERDIAHQMRKAKEAEAKTELHREKARHAAEKLEAKQSHHHHDPLYGGVGGSYYKQPVVGFTEPAGAAGPQPVGSPAPVPGVTAPTYPLGGHPSTQKR</sequence>
<dbReference type="Pfam" id="PF03760">
    <property type="entry name" value="LEA_1"/>
    <property type="match status" value="1"/>
</dbReference>
<feature type="compositionally biased region" description="Basic and acidic residues" evidence="2">
    <location>
        <begin position="1"/>
        <end position="57"/>
    </location>
</feature>
<evidence type="ECO:0000313" key="4">
    <source>
        <dbReference type="Proteomes" id="UP001279734"/>
    </source>
</evidence>
<feature type="region of interest" description="Disordered" evidence="2">
    <location>
        <begin position="1"/>
        <end position="69"/>
    </location>
</feature>
<gene>
    <name evidence="3" type="ORF">Nepgr_011064</name>
</gene>
<reference evidence="3" key="1">
    <citation type="submission" date="2023-05" db="EMBL/GenBank/DDBJ databases">
        <title>Nepenthes gracilis genome sequencing.</title>
        <authorList>
            <person name="Fukushima K."/>
        </authorList>
    </citation>
    <scope>NUCLEOTIDE SEQUENCE</scope>
    <source>
        <strain evidence="3">SING2019-196</strain>
    </source>
</reference>
<dbReference type="GO" id="GO:0009793">
    <property type="term" value="P:embryo development ending in seed dormancy"/>
    <property type="evidence" value="ECO:0007669"/>
    <property type="project" value="InterPro"/>
</dbReference>
<dbReference type="EMBL" id="BSYO01000009">
    <property type="protein sequence ID" value="GMH09224.1"/>
    <property type="molecule type" value="Genomic_DNA"/>
</dbReference>
<evidence type="ECO:0000256" key="1">
    <source>
        <dbReference type="ARBA" id="ARBA00010975"/>
    </source>
</evidence>
<evidence type="ECO:0000256" key="2">
    <source>
        <dbReference type="SAM" id="MobiDB-lite"/>
    </source>
</evidence>
<comment type="caution">
    <text evidence="3">The sequence shown here is derived from an EMBL/GenBank/DDBJ whole genome shotgun (WGS) entry which is preliminary data.</text>
</comment>